<accession>A0A0R2JCF2</accession>
<evidence type="ECO:0000256" key="3">
    <source>
        <dbReference type="ARBA" id="ARBA00022695"/>
    </source>
</evidence>
<comment type="catalytic activity">
    <reaction evidence="8 9">
        <text>(R)-4'-phosphopantetheine + ATP + H(+) = 3'-dephospho-CoA + diphosphate</text>
        <dbReference type="Rhea" id="RHEA:19801"/>
        <dbReference type="ChEBI" id="CHEBI:15378"/>
        <dbReference type="ChEBI" id="CHEBI:30616"/>
        <dbReference type="ChEBI" id="CHEBI:33019"/>
        <dbReference type="ChEBI" id="CHEBI:57328"/>
        <dbReference type="ChEBI" id="CHEBI:61723"/>
        <dbReference type="EC" id="2.7.7.3"/>
    </reaction>
</comment>
<comment type="similarity">
    <text evidence="9">Belongs to the bacterial CoaD family.</text>
</comment>
<dbReference type="SUPFAM" id="SSF52374">
    <property type="entry name" value="Nucleotidylyl transferase"/>
    <property type="match status" value="1"/>
</dbReference>
<comment type="pathway">
    <text evidence="9">Cofactor biosynthesis; coenzyme A biosynthesis; CoA from (R)-pantothenate: step 4/5.</text>
</comment>
<evidence type="ECO:0000256" key="4">
    <source>
        <dbReference type="ARBA" id="ARBA00022741"/>
    </source>
</evidence>
<dbReference type="GO" id="GO:0015937">
    <property type="term" value="P:coenzyme A biosynthetic process"/>
    <property type="evidence" value="ECO:0007669"/>
    <property type="project" value="UniProtKB-UniRule"/>
</dbReference>
<feature type="binding site" evidence="9">
    <location>
        <position position="41"/>
    </location>
    <ligand>
        <name>substrate</name>
    </ligand>
</feature>
<evidence type="ECO:0000259" key="10">
    <source>
        <dbReference type="Pfam" id="PF01467"/>
    </source>
</evidence>
<comment type="subunit">
    <text evidence="9">Homohexamer.</text>
</comment>
<dbReference type="GO" id="GO:0005524">
    <property type="term" value="F:ATP binding"/>
    <property type="evidence" value="ECO:0007669"/>
    <property type="project" value="UniProtKB-KW"/>
</dbReference>
<dbReference type="AlphaFoldDB" id="A0A0R2JCF2"/>
<evidence type="ECO:0000256" key="2">
    <source>
        <dbReference type="ARBA" id="ARBA00022679"/>
    </source>
</evidence>
<feature type="binding site" evidence="9">
    <location>
        <position position="89"/>
    </location>
    <ligand>
        <name>substrate</name>
    </ligand>
</feature>
<feature type="domain" description="Cytidyltransferase-like" evidence="10">
    <location>
        <begin position="5"/>
        <end position="133"/>
    </location>
</feature>
<dbReference type="GO" id="GO:0004595">
    <property type="term" value="F:pantetheine-phosphate adenylyltransferase activity"/>
    <property type="evidence" value="ECO:0007669"/>
    <property type="project" value="UniProtKB-UniRule"/>
</dbReference>
<feature type="binding site" evidence="9">
    <location>
        <begin position="124"/>
        <end position="130"/>
    </location>
    <ligand>
        <name>ATP</name>
        <dbReference type="ChEBI" id="CHEBI:30616"/>
    </ligand>
</feature>
<keyword evidence="4 9" id="KW-0547">Nucleotide-binding</keyword>
<feature type="site" description="Transition state stabilizer" evidence="9">
    <location>
        <position position="17"/>
    </location>
</feature>
<dbReference type="GO" id="GO:0005737">
    <property type="term" value="C:cytoplasm"/>
    <property type="evidence" value="ECO:0007669"/>
    <property type="project" value="UniProtKB-SubCell"/>
</dbReference>
<dbReference type="OrthoDB" id="9806661at2"/>
<dbReference type="InterPro" id="IPR001980">
    <property type="entry name" value="PPAT"/>
</dbReference>
<comment type="caution">
    <text evidence="11">The sequence shown here is derived from an EMBL/GenBank/DDBJ whole genome shotgun (WGS) entry which is preliminary data.</text>
</comment>
<feature type="binding site" evidence="9">
    <location>
        <begin position="90"/>
        <end position="92"/>
    </location>
    <ligand>
        <name>ATP</name>
        <dbReference type="ChEBI" id="CHEBI:30616"/>
    </ligand>
</feature>
<organism evidence="11 12">
    <name type="scientific">Weissella kandleri</name>
    <dbReference type="NCBI Taxonomy" id="1616"/>
    <lineage>
        <taxon>Bacteria</taxon>
        <taxon>Bacillati</taxon>
        <taxon>Bacillota</taxon>
        <taxon>Bacilli</taxon>
        <taxon>Lactobacillales</taxon>
        <taxon>Lactobacillaceae</taxon>
        <taxon>Weissella</taxon>
    </lineage>
</organism>
<comment type="subcellular location">
    <subcellularLocation>
        <location evidence="9">Cytoplasm</location>
    </subcellularLocation>
</comment>
<dbReference type="NCBIfam" id="TIGR00125">
    <property type="entry name" value="cyt_tran_rel"/>
    <property type="match status" value="1"/>
</dbReference>
<gene>
    <name evidence="9" type="primary">coaD</name>
    <name evidence="11" type="ORF">IV73_GL000752</name>
</gene>
<feature type="binding site" evidence="9">
    <location>
        <position position="9"/>
    </location>
    <ligand>
        <name>substrate</name>
    </ligand>
</feature>
<keyword evidence="5 9" id="KW-0067">ATP-binding</keyword>
<keyword evidence="1 9" id="KW-0963">Cytoplasm</keyword>
<dbReference type="Pfam" id="PF01467">
    <property type="entry name" value="CTP_transf_like"/>
    <property type="match status" value="1"/>
</dbReference>
<evidence type="ECO:0000256" key="6">
    <source>
        <dbReference type="ARBA" id="ARBA00022842"/>
    </source>
</evidence>
<dbReference type="PATRIC" id="fig|1616.3.peg.772"/>
<sequence>MHKVIYPGSFDPLTMGHLDIIQRLARFFDEVVVGIGVNPAKKTLFTVTERQQLIETSVNALNLSNVKVINYTGLTTEAAKAQAVDMIARGLRDEQDLHFEQKIAELNRRVSGIETMFLLAKPEHQVVASSYVKELASYGADVSAMVPAPVLSALQAKYNRNLEDA</sequence>
<keyword evidence="12" id="KW-1185">Reference proteome</keyword>
<feature type="binding site" evidence="9">
    <location>
        <position position="75"/>
    </location>
    <ligand>
        <name>substrate</name>
    </ligand>
</feature>
<dbReference type="Gene3D" id="3.40.50.620">
    <property type="entry name" value="HUPs"/>
    <property type="match status" value="1"/>
</dbReference>
<dbReference type="InterPro" id="IPR014729">
    <property type="entry name" value="Rossmann-like_a/b/a_fold"/>
</dbReference>
<name>A0A0R2JCF2_9LACO</name>
<evidence type="ECO:0000256" key="7">
    <source>
        <dbReference type="ARBA" id="ARBA00022993"/>
    </source>
</evidence>
<dbReference type="NCBIfam" id="TIGR01510">
    <property type="entry name" value="coaD_prev_kdtB"/>
    <property type="match status" value="1"/>
</dbReference>
<protein>
    <recommendedName>
        <fullName evidence="9">Phosphopantetheine adenylyltransferase</fullName>
        <ecNumber evidence="9">2.7.7.3</ecNumber>
    </recommendedName>
    <alternativeName>
        <fullName evidence="9">Dephospho-CoA pyrophosphorylase</fullName>
    </alternativeName>
    <alternativeName>
        <fullName evidence="9">Pantetheine-phosphate adenylyltransferase</fullName>
        <shortName evidence="9">PPAT</shortName>
    </alternativeName>
</protein>
<dbReference type="UniPathway" id="UPA00241">
    <property type="reaction ID" value="UER00355"/>
</dbReference>
<dbReference type="EC" id="2.7.7.3" evidence="9"/>
<dbReference type="RefSeq" id="WP_057754988.1">
    <property type="nucleotide sequence ID" value="NZ_JQBP01000003.1"/>
</dbReference>
<evidence type="ECO:0000256" key="8">
    <source>
        <dbReference type="ARBA" id="ARBA00029346"/>
    </source>
</evidence>
<evidence type="ECO:0000256" key="5">
    <source>
        <dbReference type="ARBA" id="ARBA00022840"/>
    </source>
</evidence>
<dbReference type="HAMAP" id="MF_00151">
    <property type="entry name" value="PPAT_bact"/>
    <property type="match status" value="1"/>
</dbReference>
<feature type="binding site" evidence="9">
    <location>
        <position position="17"/>
    </location>
    <ligand>
        <name>ATP</name>
        <dbReference type="ChEBI" id="CHEBI:30616"/>
    </ligand>
</feature>
<comment type="function">
    <text evidence="9">Reversibly transfers an adenylyl group from ATP to 4'-phosphopantetheine, yielding dephospho-CoA (dPCoA) and pyrophosphate.</text>
</comment>
<feature type="binding site" evidence="9">
    <location>
        <begin position="9"/>
        <end position="10"/>
    </location>
    <ligand>
        <name>ATP</name>
        <dbReference type="ChEBI" id="CHEBI:30616"/>
    </ligand>
</feature>
<comment type="cofactor">
    <cofactor evidence="9">
        <name>Mg(2+)</name>
        <dbReference type="ChEBI" id="CHEBI:18420"/>
    </cofactor>
</comment>
<evidence type="ECO:0000313" key="11">
    <source>
        <dbReference type="EMBL" id="KRN74995.1"/>
    </source>
</evidence>
<evidence type="ECO:0000256" key="9">
    <source>
        <dbReference type="HAMAP-Rule" id="MF_00151"/>
    </source>
</evidence>
<dbReference type="PRINTS" id="PR01020">
    <property type="entry name" value="LPSBIOSNTHSS"/>
</dbReference>
<proteinExistence type="inferred from homology"/>
<keyword evidence="2 9" id="KW-0808">Transferase</keyword>
<dbReference type="PANTHER" id="PTHR21342:SF1">
    <property type="entry name" value="PHOSPHOPANTETHEINE ADENYLYLTRANSFERASE"/>
    <property type="match status" value="1"/>
</dbReference>
<keyword evidence="6 9" id="KW-0460">Magnesium</keyword>
<dbReference type="STRING" id="1616.IV73_GL000752"/>
<evidence type="ECO:0000313" key="12">
    <source>
        <dbReference type="Proteomes" id="UP000051655"/>
    </source>
</evidence>
<dbReference type="Proteomes" id="UP000051655">
    <property type="component" value="Unassembled WGS sequence"/>
</dbReference>
<dbReference type="PANTHER" id="PTHR21342">
    <property type="entry name" value="PHOSPHOPANTETHEINE ADENYLYLTRANSFERASE"/>
    <property type="match status" value="1"/>
</dbReference>
<reference evidence="11 12" key="1">
    <citation type="journal article" date="2015" name="Genome Announc.">
        <title>Expanding the biotechnology potential of lactobacilli through comparative genomics of 213 strains and associated genera.</title>
        <authorList>
            <person name="Sun Z."/>
            <person name="Harris H.M."/>
            <person name="McCann A."/>
            <person name="Guo C."/>
            <person name="Argimon S."/>
            <person name="Zhang W."/>
            <person name="Yang X."/>
            <person name="Jeffery I.B."/>
            <person name="Cooney J.C."/>
            <person name="Kagawa T.F."/>
            <person name="Liu W."/>
            <person name="Song Y."/>
            <person name="Salvetti E."/>
            <person name="Wrobel A."/>
            <person name="Rasinkangas P."/>
            <person name="Parkhill J."/>
            <person name="Rea M.C."/>
            <person name="O'Sullivan O."/>
            <person name="Ritari J."/>
            <person name="Douillard F.P."/>
            <person name="Paul Ross R."/>
            <person name="Yang R."/>
            <person name="Briner A.E."/>
            <person name="Felis G.E."/>
            <person name="de Vos W.M."/>
            <person name="Barrangou R."/>
            <person name="Klaenhammer T.R."/>
            <person name="Caufield P.W."/>
            <person name="Cui Y."/>
            <person name="Zhang H."/>
            <person name="O'Toole P.W."/>
        </authorList>
    </citation>
    <scope>NUCLEOTIDE SEQUENCE [LARGE SCALE GENOMIC DNA]</scope>
    <source>
        <strain evidence="11 12">DSM 20593</strain>
    </source>
</reference>
<feature type="binding site" evidence="9">
    <location>
        <position position="100"/>
    </location>
    <ligand>
        <name>ATP</name>
        <dbReference type="ChEBI" id="CHEBI:30616"/>
    </ligand>
</feature>
<dbReference type="InterPro" id="IPR004821">
    <property type="entry name" value="Cyt_trans-like"/>
</dbReference>
<keyword evidence="7 9" id="KW-0173">Coenzyme A biosynthesis</keyword>
<evidence type="ECO:0000256" key="1">
    <source>
        <dbReference type="ARBA" id="ARBA00022490"/>
    </source>
</evidence>
<dbReference type="EMBL" id="JQBP01000003">
    <property type="protein sequence ID" value="KRN74995.1"/>
    <property type="molecule type" value="Genomic_DNA"/>
</dbReference>
<keyword evidence="3 9" id="KW-0548">Nucleotidyltransferase</keyword>